<reference evidence="1" key="1">
    <citation type="submission" date="2021-02" db="EMBL/GenBank/DDBJ databases">
        <authorList>
            <person name="Nowell W R."/>
        </authorList>
    </citation>
    <scope>NUCLEOTIDE SEQUENCE</scope>
    <source>
        <strain evidence="1">Ploen Becks lab</strain>
    </source>
</reference>
<gene>
    <name evidence="1" type="ORF">OXX778_LOCUS18012</name>
</gene>
<evidence type="ECO:0000313" key="1">
    <source>
        <dbReference type="EMBL" id="CAF1033966.1"/>
    </source>
</evidence>
<name>A0A814J6E1_9BILA</name>
<accession>A0A814J6E1</accession>
<evidence type="ECO:0000313" key="2">
    <source>
        <dbReference type="Proteomes" id="UP000663879"/>
    </source>
</evidence>
<dbReference type="AlphaFoldDB" id="A0A814J6E1"/>
<keyword evidence="2" id="KW-1185">Reference proteome</keyword>
<proteinExistence type="predicted"/>
<dbReference type="EMBL" id="CAJNOC010004803">
    <property type="protein sequence ID" value="CAF1033966.1"/>
    <property type="molecule type" value="Genomic_DNA"/>
</dbReference>
<sequence length="92" mass="10776">MVLLQRYIGQNNLVKILPPLFHGNVFTLDHVGFTYEEINSKWNSDEYYQNLQKQFGSFFGYDDMSSSLIESCTPEQGNKFTFIINSDFYDLI</sequence>
<dbReference type="Proteomes" id="UP000663879">
    <property type="component" value="Unassembled WGS sequence"/>
</dbReference>
<organism evidence="1 2">
    <name type="scientific">Brachionus calyciflorus</name>
    <dbReference type="NCBI Taxonomy" id="104777"/>
    <lineage>
        <taxon>Eukaryota</taxon>
        <taxon>Metazoa</taxon>
        <taxon>Spiralia</taxon>
        <taxon>Gnathifera</taxon>
        <taxon>Rotifera</taxon>
        <taxon>Eurotatoria</taxon>
        <taxon>Monogononta</taxon>
        <taxon>Pseudotrocha</taxon>
        <taxon>Ploima</taxon>
        <taxon>Brachionidae</taxon>
        <taxon>Brachionus</taxon>
    </lineage>
</organism>
<comment type="caution">
    <text evidence="1">The sequence shown here is derived from an EMBL/GenBank/DDBJ whole genome shotgun (WGS) entry which is preliminary data.</text>
</comment>
<protein>
    <submittedName>
        <fullName evidence="1">Uncharacterized protein</fullName>
    </submittedName>
</protein>